<accession>A0A1V4I792</accession>
<feature type="domain" description="HPP transmembrane region" evidence="2">
    <location>
        <begin position="10"/>
        <end position="155"/>
    </location>
</feature>
<sequence length="166" mass="17505">MDQKKFKSTFIDAALIFVGAFIAIGLIAYLGLGGYGLDMIAPPFGAAAVLLFAAPSAALAQPKNVFFGQLISALAGTSVYHLLGKTWYSIALAVALAIVLMLLTKTVHPPGGATAFLAVAAEKSFMFIINPVLIGTCILVIVAIIINYLQPQRSYIIKKNNQTSTS</sequence>
<keyword evidence="4" id="KW-1185">Reference proteome</keyword>
<feature type="transmembrane region" description="Helical" evidence="1">
    <location>
        <begin position="12"/>
        <end position="32"/>
    </location>
</feature>
<dbReference type="EMBL" id="MZGW01000003">
    <property type="protein sequence ID" value="OPJ55836.1"/>
    <property type="molecule type" value="Genomic_DNA"/>
</dbReference>
<dbReference type="Proteomes" id="UP000190140">
    <property type="component" value="Unassembled WGS sequence"/>
</dbReference>
<dbReference type="InterPro" id="IPR058581">
    <property type="entry name" value="TM_HPP"/>
</dbReference>
<name>A0A1V4I792_9FIRM</name>
<proteinExistence type="predicted"/>
<gene>
    <name evidence="3" type="ORF">CLOTH_10140</name>
</gene>
<comment type="caution">
    <text evidence="3">The sequence shown here is derived from an EMBL/GenBank/DDBJ whole genome shotgun (WGS) entry which is preliminary data.</text>
</comment>
<evidence type="ECO:0000259" key="2">
    <source>
        <dbReference type="Pfam" id="PF04982"/>
    </source>
</evidence>
<dbReference type="PANTHER" id="PTHR33741:SF5">
    <property type="entry name" value="TRANSMEMBRANE PROTEIN DDB_G0269096-RELATED"/>
    <property type="match status" value="1"/>
</dbReference>
<organism evidence="3 4">
    <name type="scientific">Alkalithermobacter paradoxus</name>
    <dbReference type="NCBI Taxonomy" id="29349"/>
    <lineage>
        <taxon>Bacteria</taxon>
        <taxon>Bacillati</taxon>
        <taxon>Bacillota</taxon>
        <taxon>Clostridia</taxon>
        <taxon>Peptostreptococcales</taxon>
        <taxon>Tepidibacteraceae</taxon>
        <taxon>Alkalithermobacter</taxon>
    </lineage>
</organism>
<feature type="transmembrane region" description="Helical" evidence="1">
    <location>
        <begin position="124"/>
        <end position="149"/>
    </location>
</feature>
<dbReference type="PANTHER" id="PTHR33741">
    <property type="entry name" value="TRANSMEMBRANE PROTEIN DDB_G0269096-RELATED"/>
    <property type="match status" value="1"/>
</dbReference>
<keyword evidence="1" id="KW-1133">Transmembrane helix</keyword>
<keyword evidence="1" id="KW-0472">Membrane</keyword>
<dbReference type="InterPro" id="IPR007065">
    <property type="entry name" value="HPP"/>
</dbReference>
<evidence type="ECO:0000256" key="1">
    <source>
        <dbReference type="SAM" id="Phobius"/>
    </source>
</evidence>
<dbReference type="RefSeq" id="WP_079411818.1">
    <property type="nucleotide sequence ID" value="NZ_MZGW01000003.1"/>
</dbReference>
<feature type="transmembrane region" description="Helical" evidence="1">
    <location>
        <begin position="82"/>
        <end position="104"/>
    </location>
</feature>
<feature type="transmembrane region" description="Helical" evidence="1">
    <location>
        <begin position="44"/>
        <end position="61"/>
    </location>
</feature>
<evidence type="ECO:0000313" key="3">
    <source>
        <dbReference type="EMBL" id="OPJ55836.1"/>
    </source>
</evidence>
<dbReference type="Pfam" id="PF04982">
    <property type="entry name" value="TM_HPP"/>
    <property type="match status" value="1"/>
</dbReference>
<dbReference type="OrthoDB" id="9811720at2"/>
<keyword evidence="1" id="KW-0812">Transmembrane</keyword>
<reference evidence="3 4" key="1">
    <citation type="submission" date="2017-03" db="EMBL/GenBank/DDBJ databases">
        <title>Genome sequence of Clostridium thermoalcaliphilum DSM 7309.</title>
        <authorList>
            <person name="Poehlein A."/>
            <person name="Daniel R."/>
        </authorList>
    </citation>
    <scope>NUCLEOTIDE SEQUENCE [LARGE SCALE GENOMIC DNA]</scope>
    <source>
        <strain evidence="3 4">DSM 7309</strain>
    </source>
</reference>
<dbReference type="AlphaFoldDB" id="A0A1V4I792"/>
<evidence type="ECO:0000313" key="4">
    <source>
        <dbReference type="Proteomes" id="UP000190140"/>
    </source>
</evidence>
<protein>
    <submittedName>
        <fullName evidence="3">HPP family protein</fullName>
    </submittedName>
</protein>
<dbReference type="STRING" id="29349.CLOTH_10140"/>